<name>A0A917RZC9_9BACL</name>
<sequence length="122" mass="13800">MVNHGNKILLVNGYTRGWEFPGGFVRKDESIKAAGIREVKEESGINIDHLHLLGVEQIVMKSTIVFLLKANPVSGKLSISSETKDAGYFTIDEAKRKITLESFKERMMRCFDAQEIPFLIEK</sequence>
<accession>A0A917RZC9</accession>
<dbReference type="EMBL" id="BMOK01000003">
    <property type="protein sequence ID" value="GGL47748.1"/>
    <property type="molecule type" value="Genomic_DNA"/>
</dbReference>
<evidence type="ECO:0000256" key="2">
    <source>
        <dbReference type="ARBA" id="ARBA00022801"/>
    </source>
</evidence>
<dbReference type="Gene3D" id="3.90.79.10">
    <property type="entry name" value="Nucleoside Triphosphate Pyrophosphohydrolase"/>
    <property type="match status" value="1"/>
</dbReference>
<keyword evidence="2" id="KW-0378">Hydrolase</keyword>
<feature type="domain" description="Nudix hydrolase" evidence="3">
    <location>
        <begin position="1"/>
        <end position="113"/>
    </location>
</feature>
<dbReference type="PANTHER" id="PTHR43046:SF14">
    <property type="entry name" value="MUTT_NUDIX FAMILY PROTEIN"/>
    <property type="match status" value="1"/>
</dbReference>
<dbReference type="GO" id="GO:0016787">
    <property type="term" value="F:hydrolase activity"/>
    <property type="evidence" value="ECO:0007669"/>
    <property type="project" value="UniProtKB-KW"/>
</dbReference>
<evidence type="ECO:0000313" key="4">
    <source>
        <dbReference type="EMBL" id="GGL47748.1"/>
    </source>
</evidence>
<evidence type="ECO:0000313" key="5">
    <source>
        <dbReference type="Proteomes" id="UP000654670"/>
    </source>
</evidence>
<organism evidence="4 5">
    <name type="scientific">Sporolactobacillus putidus</name>
    <dbReference type="NCBI Taxonomy" id="492735"/>
    <lineage>
        <taxon>Bacteria</taxon>
        <taxon>Bacillati</taxon>
        <taxon>Bacillota</taxon>
        <taxon>Bacilli</taxon>
        <taxon>Bacillales</taxon>
        <taxon>Sporolactobacillaceae</taxon>
        <taxon>Sporolactobacillus</taxon>
    </lineage>
</organism>
<protein>
    <recommendedName>
        <fullName evidence="3">Nudix hydrolase domain-containing protein</fullName>
    </recommendedName>
</protein>
<proteinExistence type="predicted"/>
<dbReference type="InterPro" id="IPR015797">
    <property type="entry name" value="NUDIX_hydrolase-like_dom_sf"/>
</dbReference>
<dbReference type="InterPro" id="IPR000086">
    <property type="entry name" value="NUDIX_hydrolase_dom"/>
</dbReference>
<gene>
    <name evidence="4" type="ORF">GCM10007968_09860</name>
</gene>
<dbReference type="PROSITE" id="PS51462">
    <property type="entry name" value="NUDIX"/>
    <property type="match status" value="1"/>
</dbReference>
<evidence type="ECO:0000256" key="1">
    <source>
        <dbReference type="ARBA" id="ARBA00001946"/>
    </source>
</evidence>
<reference evidence="4" key="1">
    <citation type="journal article" date="2014" name="Int. J. Syst. Evol. Microbiol.">
        <title>Complete genome sequence of Corynebacterium casei LMG S-19264T (=DSM 44701T), isolated from a smear-ripened cheese.</title>
        <authorList>
            <consortium name="US DOE Joint Genome Institute (JGI-PGF)"/>
            <person name="Walter F."/>
            <person name="Albersmeier A."/>
            <person name="Kalinowski J."/>
            <person name="Ruckert C."/>
        </authorList>
    </citation>
    <scope>NUCLEOTIDE SEQUENCE</scope>
    <source>
        <strain evidence="4">JCM 15325</strain>
    </source>
</reference>
<comment type="cofactor">
    <cofactor evidence="1">
        <name>Mg(2+)</name>
        <dbReference type="ChEBI" id="CHEBI:18420"/>
    </cofactor>
</comment>
<dbReference type="PRINTS" id="PR00502">
    <property type="entry name" value="NUDIXFAMILY"/>
</dbReference>
<dbReference type="PANTHER" id="PTHR43046">
    <property type="entry name" value="GDP-MANNOSE MANNOSYL HYDROLASE"/>
    <property type="match status" value="1"/>
</dbReference>
<comment type="caution">
    <text evidence="4">The sequence shown here is derived from an EMBL/GenBank/DDBJ whole genome shotgun (WGS) entry which is preliminary data.</text>
</comment>
<evidence type="ECO:0000259" key="3">
    <source>
        <dbReference type="PROSITE" id="PS51462"/>
    </source>
</evidence>
<dbReference type="Proteomes" id="UP000654670">
    <property type="component" value="Unassembled WGS sequence"/>
</dbReference>
<keyword evidence="5" id="KW-1185">Reference proteome</keyword>
<reference evidence="4" key="2">
    <citation type="submission" date="2020-09" db="EMBL/GenBank/DDBJ databases">
        <authorList>
            <person name="Sun Q."/>
            <person name="Ohkuma M."/>
        </authorList>
    </citation>
    <scope>NUCLEOTIDE SEQUENCE</scope>
    <source>
        <strain evidence="4">JCM 15325</strain>
    </source>
</reference>
<dbReference type="AlphaFoldDB" id="A0A917RZC9"/>
<dbReference type="SUPFAM" id="SSF55811">
    <property type="entry name" value="Nudix"/>
    <property type="match status" value="1"/>
</dbReference>
<dbReference type="InterPro" id="IPR020476">
    <property type="entry name" value="Nudix_hydrolase"/>
</dbReference>
<dbReference type="Pfam" id="PF00293">
    <property type="entry name" value="NUDIX"/>
    <property type="match status" value="1"/>
</dbReference>